<gene>
    <name evidence="2" type="ORF">GNLVRS02_ARAD1C18172g</name>
</gene>
<proteinExistence type="predicted"/>
<dbReference type="PANTHER" id="PTHR12398">
    <property type="entry name" value="PROTEIN PHOSPHATASE INHIBITOR"/>
    <property type="match status" value="1"/>
</dbReference>
<dbReference type="AlphaFoldDB" id="A0A060T1R7"/>
<feature type="compositionally biased region" description="Basic and acidic residues" evidence="1">
    <location>
        <begin position="183"/>
        <end position="195"/>
    </location>
</feature>
<dbReference type="EMBL" id="HG937693">
    <property type="protein sequence ID" value="CDP34684.1"/>
    <property type="molecule type" value="Genomic_DNA"/>
</dbReference>
<dbReference type="Pfam" id="PF04979">
    <property type="entry name" value="IPP-2"/>
    <property type="match status" value="1"/>
</dbReference>
<feature type="compositionally biased region" description="Basic and acidic residues" evidence="1">
    <location>
        <begin position="124"/>
        <end position="134"/>
    </location>
</feature>
<organism evidence="2">
    <name type="scientific">Blastobotrys adeninivorans</name>
    <name type="common">Yeast</name>
    <name type="synonym">Arxula adeninivorans</name>
    <dbReference type="NCBI Taxonomy" id="409370"/>
    <lineage>
        <taxon>Eukaryota</taxon>
        <taxon>Fungi</taxon>
        <taxon>Dikarya</taxon>
        <taxon>Ascomycota</taxon>
        <taxon>Saccharomycotina</taxon>
        <taxon>Dipodascomycetes</taxon>
        <taxon>Dipodascales</taxon>
        <taxon>Trichomonascaceae</taxon>
        <taxon>Blastobotrys</taxon>
    </lineage>
</organism>
<protein>
    <submittedName>
        <fullName evidence="2">ARAD1C18172p</fullName>
    </submittedName>
</protein>
<dbReference type="PANTHER" id="PTHR12398:SF20">
    <property type="entry name" value="PROTEIN PHOSPHATASE 1 REGULATORY INHIBITOR SUBUNIT 2"/>
    <property type="match status" value="1"/>
</dbReference>
<feature type="compositionally biased region" description="Acidic residues" evidence="1">
    <location>
        <begin position="166"/>
        <end position="182"/>
    </location>
</feature>
<feature type="compositionally biased region" description="Acidic residues" evidence="1">
    <location>
        <begin position="211"/>
        <end position="225"/>
    </location>
</feature>
<evidence type="ECO:0000256" key="1">
    <source>
        <dbReference type="SAM" id="MobiDB-lite"/>
    </source>
</evidence>
<dbReference type="GO" id="GO:0004864">
    <property type="term" value="F:protein phosphatase inhibitor activity"/>
    <property type="evidence" value="ECO:0007669"/>
    <property type="project" value="InterPro"/>
</dbReference>
<dbReference type="GO" id="GO:0009966">
    <property type="term" value="P:regulation of signal transduction"/>
    <property type="evidence" value="ECO:0007669"/>
    <property type="project" value="InterPro"/>
</dbReference>
<feature type="compositionally biased region" description="Basic and acidic residues" evidence="1">
    <location>
        <begin position="155"/>
        <end position="165"/>
    </location>
</feature>
<feature type="region of interest" description="Disordered" evidence="1">
    <location>
        <begin position="95"/>
        <end position="225"/>
    </location>
</feature>
<reference evidence="2" key="1">
    <citation type="submission" date="2014-02" db="EMBL/GenBank/DDBJ databases">
        <authorList>
            <person name="Genoscope - CEA"/>
        </authorList>
    </citation>
    <scope>NUCLEOTIDE SEQUENCE</scope>
    <source>
        <strain evidence="2">LS3</strain>
    </source>
</reference>
<name>A0A060T1R7_BLAAD</name>
<accession>A0A060T1R7</accession>
<dbReference type="Gene3D" id="6.10.250.1050">
    <property type="match status" value="1"/>
</dbReference>
<evidence type="ECO:0000313" key="2">
    <source>
        <dbReference type="EMBL" id="CDP34684.1"/>
    </source>
</evidence>
<feature type="region of interest" description="Disordered" evidence="1">
    <location>
        <begin position="1"/>
        <end position="38"/>
    </location>
</feature>
<reference evidence="2" key="2">
    <citation type="submission" date="2014-06" db="EMBL/GenBank/DDBJ databases">
        <title>The complete genome of Blastobotrys (Arxula) adeninivorans LS3 - a yeast of biotechnological interest.</title>
        <authorList>
            <person name="Kunze G."/>
            <person name="Gaillardin C."/>
            <person name="Czernicka M."/>
            <person name="Durrens P."/>
            <person name="Martin T."/>
            <person name="Boer E."/>
            <person name="Gabaldon T."/>
            <person name="Cruz J."/>
            <person name="Talla E."/>
            <person name="Marck C."/>
            <person name="Goffeau A."/>
            <person name="Barbe V."/>
            <person name="Baret P."/>
            <person name="Baronian K."/>
            <person name="Beier S."/>
            <person name="Bleykasten C."/>
            <person name="Bode R."/>
            <person name="Casaregola S."/>
            <person name="Despons L."/>
            <person name="Fairhead C."/>
            <person name="Giersberg M."/>
            <person name="Gierski P."/>
            <person name="Hahnel U."/>
            <person name="Hartmann A."/>
            <person name="Jankowska D."/>
            <person name="Jubin C."/>
            <person name="Jung P."/>
            <person name="Lafontaine I."/>
            <person name="Leh-Louis V."/>
            <person name="Lemaire M."/>
            <person name="Marcet-Houben M."/>
            <person name="Mascher M."/>
            <person name="Morel G."/>
            <person name="Richard G.-F."/>
            <person name="Riechen J."/>
            <person name="Sacerdot C."/>
            <person name="Sarkar A."/>
            <person name="Savel G."/>
            <person name="Schacherer J."/>
            <person name="Sherman D."/>
            <person name="Straub M.-L."/>
            <person name="Stein N."/>
            <person name="Thierry A."/>
            <person name="Trautwein-Schult A."/>
            <person name="Westhof E."/>
            <person name="Worch S."/>
            <person name="Dujon B."/>
            <person name="Souciet J.-L."/>
            <person name="Wincker P."/>
            <person name="Scholz U."/>
            <person name="Neuveglise N."/>
        </authorList>
    </citation>
    <scope>NUCLEOTIDE SEQUENCE</scope>
    <source>
        <strain evidence="2">LS3</strain>
    </source>
</reference>
<feature type="compositionally biased region" description="Polar residues" evidence="1">
    <location>
        <begin position="1"/>
        <end position="34"/>
    </location>
</feature>
<sequence length="225" mass="25761">MSQSPPSQQGTQKPKSILRNSSVSEYSPELSTGSYEALDREKVLENTRANAKLHDVGSAIMNHTSPQQRVNGAAPEHLKWDEANIYLNEQEKSATMKISEPKTPYQGAVGESEYYQPDEEEDAVETRDGKKLVVDELDDFSLGESQYTSLPDRTVQNDRIERVGGDDEQEDEQEEEEEPELTPEEKHRRFEEMRKAHYHMKGSVLKHPVPPEDEDEDEEDENDKR</sequence>
<dbReference type="InterPro" id="IPR007062">
    <property type="entry name" value="PPI-2"/>
</dbReference>
<dbReference type="PhylomeDB" id="A0A060T1R7"/>